<dbReference type="VEuPathDB" id="TrichDB:TVAGG3_0860630"/>
<evidence type="ECO:0000259" key="1">
    <source>
        <dbReference type="Pfam" id="PF00240"/>
    </source>
</evidence>
<dbReference type="InterPro" id="IPR000626">
    <property type="entry name" value="Ubiquitin-like_dom"/>
</dbReference>
<dbReference type="SUPFAM" id="SSF54236">
    <property type="entry name" value="Ubiquitin-like"/>
    <property type="match status" value="1"/>
</dbReference>
<dbReference type="KEGG" id="tva:4767381"/>
<dbReference type="Pfam" id="PF00240">
    <property type="entry name" value="ubiquitin"/>
    <property type="match status" value="1"/>
</dbReference>
<dbReference type="CDD" id="cd17039">
    <property type="entry name" value="Ubl_ubiquitin_like"/>
    <property type="match status" value="1"/>
</dbReference>
<evidence type="ECO:0000313" key="2">
    <source>
        <dbReference type="EMBL" id="EAY09462.1"/>
    </source>
</evidence>
<dbReference type="Gene3D" id="3.10.20.90">
    <property type="entry name" value="Phosphatidylinositol 3-kinase Catalytic Subunit, Chain A, domain 1"/>
    <property type="match status" value="1"/>
</dbReference>
<dbReference type="Proteomes" id="UP000001542">
    <property type="component" value="Unassembled WGS sequence"/>
</dbReference>
<evidence type="ECO:0000313" key="3">
    <source>
        <dbReference type="Proteomes" id="UP000001542"/>
    </source>
</evidence>
<dbReference type="AlphaFoldDB" id="A2ED11"/>
<dbReference type="InParanoid" id="A2ED11"/>
<feature type="domain" description="Ubiquitin-like" evidence="1">
    <location>
        <begin position="10"/>
        <end position="68"/>
    </location>
</feature>
<dbReference type="InterPro" id="IPR029071">
    <property type="entry name" value="Ubiquitin-like_domsf"/>
</dbReference>
<reference evidence="2" key="1">
    <citation type="submission" date="2006-10" db="EMBL/GenBank/DDBJ databases">
        <authorList>
            <person name="Amadeo P."/>
            <person name="Zhao Q."/>
            <person name="Wortman J."/>
            <person name="Fraser-Liggett C."/>
            <person name="Carlton J."/>
        </authorList>
    </citation>
    <scope>NUCLEOTIDE SEQUENCE</scope>
    <source>
        <strain evidence="2">G3</strain>
    </source>
</reference>
<dbReference type="RefSeq" id="XP_001321685.1">
    <property type="nucleotide sequence ID" value="XM_001321650.1"/>
</dbReference>
<proteinExistence type="predicted"/>
<name>A2ED11_TRIV3</name>
<sequence>MAIHAVLPGGYAIPLTVSPDWTIEKLIAMITKHIGIQAERILLMHNSEPLYGIFTVGDYEIKEGEKIFIGIWIGQNLAISKACSLA</sequence>
<accession>A2ED11</accession>
<gene>
    <name evidence="2" type="ORF">TVAG_126230</name>
</gene>
<organism evidence="2 3">
    <name type="scientific">Trichomonas vaginalis (strain ATCC PRA-98 / G3)</name>
    <dbReference type="NCBI Taxonomy" id="412133"/>
    <lineage>
        <taxon>Eukaryota</taxon>
        <taxon>Metamonada</taxon>
        <taxon>Parabasalia</taxon>
        <taxon>Trichomonadida</taxon>
        <taxon>Trichomonadidae</taxon>
        <taxon>Trichomonas</taxon>
    </lineage>
</organism>
<dbReference type="EMBL" id="DS113357">
    <property type="protein sequence ID" value="EAY09462.1"/>
    <property type="molecule type" value="Genomic_DNA"/>
</dbReference>
<reference evidence="2" key="2">
    <citation type="journal article" date="2007" name="Science">
        <title>Draft genome sequence of the sexually transmitted pathogen Trichomonas vaginalis.</title>
        <authorList>
            <person name="Carlton J.M."/>
            <person name="Hirt R.P."/>
            <person name="Silva J.C."/>
            <person name="Delcher A.L."/>
            <person name="Schatz M."/>
            <person name="Zhao Q."/>
            <person name="Wortman J.R."/>
            <person name="Bidwell S.L."/>
            <person name="Alsmark U.C.M."/>
            <person name="Besteiro S."/>
            <person name="Sicheritz-Ponten T."/>
            <person name="Noel C.J."/>
            <person name="Dacks J.B."/>
            <person name="Foster P.G."/>
            <person name="Simillion C."/>
            <person name="Van de Peer Y."/>
            <person name="Miranda-Saavedra D."/>
            <person name="Barton G.J."/>
            <person name="Westrop G.D."/>
            <person name="Mueller S."/>
            <person name="Dessi D."/>
            <person name="Fiori P.L."/>
            <person name="Ren Q."/>
            <person name="Paulsen I."/>
            <person name="Zhang H."/>
            <person name="Bastida-Corcuera F.D."/>
            <person name="Simoes-Barbosa A."/>
            <person name="Brown M.T."/>
            <person name="Hayes R.D."/>
            <person name="Mukherjee M."/>
            <person name="Okumura C.Y."/>
            <person name="Schneider R."/>
            <person name="Smith A.J."/>
            <person name="Vanacova S."/>
            <person name="Villalvazo M."/>
            <person name="Haas B.J."/>
            <person name="Pertea M."/>
            <person name="Feldblyum T.V."/>
            <person name="Utterback T.R."/>
            <person name="Shu C.L."/>
            <person name="Osoegawa K."/>
            <person name="de Jong P.J."/>
            <person name="Hrdy I."/>
            <person name="Horvathova L."/>
            <person name="Zubacova Z."/>
            <person name="Dolezal P."/>
            <person name="Malik S.B."/>
            <person name="Logsdon J.M. Jr."/>
            <person name="Henze K."/>
            <person name="Gupta A."/>
            <person name="Wang C.C."/>
            <person name="Dunne R.L."/>
            <person name="Upcroft J.A."/>
            <person name="Upcroft P."/>
            <person name="White O."/>
            <person name="Salzberg S.L."/>
            <person name="Tang P."/>
            <person name="Chiu C.-H."/>
            <person name="Lee Y.-S."/>
            <person name="Embley T.M."/>
            <person name="Coombs G.H."/>
            <person name="Mottram J.C."/>
            <person name="Tachezy J."/>
            <person name="Fraser-Liggett C.M."/>
            <person name="Johnson P.J."/>
        </authorList>
    </citation>
    <scope>NUCLEOTIDE SEQUENCE [LARGE SCALE GENOMIC DNA]</scope>
    <source>
        <strain evidence="2">G3</strain>
    </source>
</reference>
<dbReference type="SMR" id="A2ED11"/>
<dbReference type="VEuPathDB" id="TrichDB:TVAG_126230"/>
<protein>
    <recommendedName>
        <fullName evidence="1">Ubiquitin-like domain-containing protein</fullName>
    </recommendedName>
</protein>
<keyword evidence="3" id="KW-1185">Reference proteome</keyword>